<evidence type="ECO:0000256" key="1">
    <source>
        <dbReference type="SAM" id="Phobius"/>
    </source>
</evidence>
<feature type="transmembrane region" description="Helical" evidence="1">
    <location>
        <begin position="32"/>
        <end position="50"/>
    </location>
</feature>
<proteinExistence type="predicted"/>
<keyword evidence="1" id="KW-0472">Membrane</keyword>
<gene>
    <name evidence="2" type="ORF">BFG04_03845</name>
</gene>
<dbReference type="AlphaFoldDB" id="A0AAX0L976"/>
<accession>A0AAX0L976</accession>
<name>A0AAX0L976_9BACT</name>
<evidence type="ECO:0000313" key="3">
    <source>
        <dbReference type="Proteomes" id="UP000189728"/>
    </source>
</evidence>
<dbReference type="EMBL" id="MCRK01000036">
    <property type="protein sequence ID" value="OPA77238.1"/>
    <property type="molecule type" value="Genomic_DNA"/>
</dbReference>
<protein>
    <submittedName>
        <fullName evidence="2">Uncharacterized protein</fullName>
    </submittedName>
</protein>
<feature type="transmembrane region" description="Helical" evidence="1">
    <location>
        <begin position="7"/>
        <end position="26"/>
    </location>
</feature>
<evidence type="ECO:0000313" key="2">
    <source>
        <dbReference type="EMBL" id="OPA77238.1"/>
    </source>
</evidence>
<dbReference type="Proteomes" id="UP000189728">
    <property type="component" value="Unassembled WGS sequence"/>
</dbReference>
<keyword evidence="1" id="KW-0812">Transmembrane</keyword>
<keyword evidence="1" id="KW-1133">Transmembrane helix</keyword>
<sequence length="60" mass="7074">MDDIVVAFANLFGWVMMIIFIILVYIAAEWMVATYAWVWIIPLAILYFIFKKRKANSNLD</sequence>
<organism evidence="2 3">
    <name type="scientific">Campylobacter pinnipediorum subsp. pinnipediorum</name>
    <dbReference type="NCBI Taxonomy" id="1660067"/>
    <lineage>
        <taxon>Bacteria</taxon>
        <taxon>Pseudomonadati</taxon>
        <taxon>Campylobacterota</taxon>
        <taxon>Epsilonproteobacteria</taxon>
        <taxon>Campylobacterales</taxon>
        <taxon>Campylobacteraceae</taxon>
        <taxon>Campylobacter</taxon>
    </lineage>
</organism>
<comment type="caution">
    <text evidence="2">The sequence shown here is derived from an EMBL/GenBank/DDBJ whole genome shotgun (WGS) entry which is preliminary data.</text>
</comment>
<reference evidence="2 3" key="1">
    <citation type="submission" date="2016-08" db="EMBL/GenBank/DDBJ databases">
        <title>Campylobacter species from sea mammals.</title>
        <authorList>
            <person name="Gilbert M.J."/>
            <person name="Byrne B.A."/>
            <person name="Zomer A.L."/>
            <person name="Wagenaar J.A."/>
        </authorList>
    </citation>
    <scope>NUCLEOTIDE SEQUENCE [LARGE SCALE GENOMIC DNA]</scope>
    <source>
        <strain evidence="2 3">1105248</strain>
    </source>
</reference>
<dbReference type="RefSeq" id="WP_078387711.1">
    <property type="nucleotide sequence ID" value="NZ_CP012546.1"/>
</dbReference>